<dbReference type="PROSITE" id="PS50110">
    <property type="entry name" value="RESPONSE_REGULATORY"/>
    <property type="match status" value="1"/>
</dbReference>
<dbReference type="Pfam" id="PF00158">
    <property type="entry name" value="Sigma54_activat"/>
    <property type="match status" value="1"/>
</dbReference>
<proteinExistence type="predicted"/>
<dbReference type="InterPro" id="IPR003593">
    <property type="entry name" value="AAA+_ATPase"/>
</dbReference>
<keyword evidence="2" id="KW-0067">ATP-binding</keyword>
<dbReference type="AlphaFoldDB" id="A0A1X7AGX1"/>
<dbReference type="InterPro" id="IPR001789">
    <property type="entry name" value="Sig_transdc_resp-reg_receiver"/>
</dbReference>
<dbReference type="GO" id="GO:0043565">
    <property type="term" value="F:sequence-specific DNA binding"/>
    <property type="evidence" value="ECO:0007669"/>
    <property type="project" value="InterPro"/>
</dbReference>
<name>A0A1X7AGX1_9GAMM</name>
<keyword evidence="11" id="KW-1185">Reference proteome</keyword>
<evidence type="ECO:0000256" key="3">
    <source>
        <dbReference type="ARBA" id="ARBA00023015"/>
    </source>
</evidence>
<evidence type="ECO:0000256" key="1">
    <source>
        <dbReference type="ARBA" id="ARBA00022741"/>
    </source>
</evidence>
<dbReference type="GO" id="GO:0000160">
    <property type="term" value="P:phosphorelay signal transduction system"/>
    <property type="evidence" value="ECO:0007669"/>
    <property type="project" value="InterPro"/>
</dbReference>
<dbReference type="InterPro" id="IPR011006">
    <property type="entry name" value="CheY-like_superfamily"/>
</dbReference>
<dbReference type="SUPFAM" id="SSF52540">
    <property type="entry name" value="P-loop containing nucleoside triphosphate hydrolases"/>
    <property type="match status" value="1"/>
</dbReference>
<keyword evidence="6" id="KW-0597">Phosphoprotein</keyword>
<evidence type="ECO:0000313" key="11">
    <source>
        <dbReference type="Proteomes" id="UP000196573"/>
    </source>
</evidence>
<protein>
    <submittedName>
        <fullName evidence="10">Nitrogen assimilation regulatory protein</fullName>
    </submittedName>
</protein>
<dbReference type="SUPFAM" id="SSF52172">
    <property type="entry name" value="CheY-like"/>
    <property type="match status" value="1"/>
</dbReference>
<dbReference type="InterPro" id="IPR058031">
    <property type="entry name" value="AAA_lid_NorR"/>
</dbReference>
<keyword evidence="5" id="KW-0804">Transcription</keyword>
<accession>A0A1X7AGX1</accession>
<dbReference type="InterPro" id="IPR002197">
    <property type="entry name" value="HTH_Fis"/>
</dbReference>
<dbReference type="SMART" id="SM00382">
    <property type="entry name" value="AAA"/>
    <property type="match status" value="1"/>
</dbReference>
<dbReference type="InterPro" id="IPR009057">
    <property type="entry name" value="Homeodomain-like_sf"/>
</dbReference>
<dbReference type="PANTHER" id="PTHR32071">
    <property type="entry name" value="TRANSCRIPTIONAL REGULATORY PROTEIN"/>
    <property type="match status" value="1"/>
</dbReference>
<dbReference type="InterPro" id="IPR002078">
    <property type="entry name" value="Sigma_54_int"/>
</dbReference>
<dbReference type="PROSITE" id="PS50045">
    <property type="entry name" value="SIGMA54_INTERACT_4"/>
    <property type="match status" value="1"/>
</dbReference>
<evidence type="ECO:0000256" key="5">
    <source>
        <dbReference type="ARBA" id="ARBA00023163"/>
    </source>
</evidence>
<dbReference type="CDD" id="cd00009">
    <property type="entry name" value="AAA"/>
    <property type="match status" value="1"/>
</dbReference>
<dbReference type="Pfam" id="PF25601">
    <property type="entry name" value="AAA_lid_14"/>
    <property type="match status" value="1"/>
</dbReference>
<dbReference type="OrthoDB" id="9804019at2"/>
<evidence type="ECO:0000259" key="9">
    <source>
        <dbReference type="PROSITE" id="PS50110"/>
    </source>
</evidence>
<keyword evidence="1" id="KW-0547">Nucleotide-binding</keyword>
<dbReference type="Pfam" id="PF00072">
    <property type="entry name" value="Response_reg"/>
    <property type="match status" value="1"/>
</dbReference>
<gene>
    <name evidence="10" type="primary">ntrC_1</name>
    <name evidence="10" type="ORF">EHSB41UT_01078</name>
</gene>
<feature type="compositionally biased region" description="Polar residues" evidence="7">
    <location>
        <begin position="428"/>
        <end position="447"/>
    </location>
</feature>
<feature type="region of interest" description="Disordered" evidence="7">
    <location>
        <begin position="422"/>
        <end position="447"/>
    </location>
</feature>
<evidence type="ECO:0000256" key="2">
    <source>
        <dbReference type="ARBA" id="ARBA00022840"/>
    </source>
</evidence>
<dbReference type="CDD" id="cd00156">
    <property type="entry name" value="REC"/>
    <property type="match status" value="1"/>
</dbReference>
<feature type="domain" description="Sigma-54 factor interaction" evidence="8">
    <location>
        <begin position="122"/>
        <end position="346"/>
    </location>
</feature>
<evidence type="ECO:0000313" key="10">
    <source>
        <dbReference type="EMBL" id="SMA39678.1"/>
    </source>
</evidence>
<dbReference type="Proteomes" id="UP000196573">
    <property type="component" value="Unassembled WGS sequence"/>
</dbReference>
<dbReference type="GO" id="GO:0006355">
    <property type="term" value="P:regulation of DNA-templated transcription"/>
    <property type="evidence" value="ECO:0007669"/>
    <property type="project" value="InterPro"/>
</dbReference>
<dbReference type="FunFam" id="3.40.50.300:FF:000006">
    <property type="entry name" value="DNA-binding transcriptional regulator NtrC"/>
    <property type="match status" value="1"/>
</dbReference>
<dbReference type="RefSeq" id="WP_087107640.1">
    <property type="nucleotide sequence ID" value="NZ_CBCSCN010000001.1"/>
</dbReference>
<dbReference type="Pfam" id="PF02954">
    <property type="entry name" value="HTH_8"/>
    <property type="match status" value="1"/>
</dbReference>
<dbReference type="PROSITE" id="PS00688">
    <property type="entry name" value="SIGMA54_INTERACT_3"/>
    <property type="match status" value="1"/>
</dbReference>
<organism evidence="10 11">
    <name type="scientific">Parendozoicomonas haliclonae</name>
    <dbReference type="NCBI Taxonomy" id="1960125"/>
    <lineage>
        <taxon>Bacteria</taxon>
        <taxon>Pseudomonadati</taxon>
        <taxon>Pseudomonadota</taxon>
        <taxon>Gammaproteobacteria</taxon>
        <taxon>Oceanospirillales</taxon>
        <taxon>Endozoicomonadaceae</taxon>
        <taxon>Parendozoicomonas</taxon>
    </lineage>
</organism>
<feature type="domain" description="Response regulatory" evidence="9">
    <location>
        <begin position="1"/>
        <end position="113"/>
    </location>
</feature>
<dbReference type="PANTHER" id="PTHR32071:SF21">
    <property type="entry name" value="TRANSCRIPTIONAL REGULATORY PROTEIN FLGR"/>
    <property type="match status" value="1"/>
</dbReference>
<evidence type="ECO:0000256" key="7">
    <source>
        <dbReference type="SAM" id="MobiDB-lite"/>
    </source>
</evidence>
<dbReference type="Gene3D" id="3.40.50.300">
    <property type="entry name" value="P-loop containing nucleotide triphosphate hydrolases"/>
    <property type="match status" value="1"/>
</dbReference>
<dbReference type="InterPro" id="IPR025944">
    <property type="entry name" value="Sigma_54_int_dom_CS"/>
</dbReference>
<dbReference type="GO" id="GO:0005524">
    <property type="term" value="F:ATP binding"/>
    <property type="evidence" value="ECO:0007669"/>
    <property type="project" value="UniProtKB-KW"/>
</dbReference>
<dbReference type="Gene3D" id="3.40.50.2300">
    <property type="match status" value="1"/>
</dbReference>
<keyword evidence="4" id="KW-0238">DNA-binding</keyword>
<dbReference type="EMBL" id="FWPT01000002">
    <property type="protein sequence ID" value="SMA39678.1"/>
    <property type="molecule type" value="Genomic_DNA"/>
</dbReference>
<dbReference type="Gene3D" id="1.10.10.60">
    <property type="entry name" value="Homeodomain-like"/>
    <property type="match status" value="1"/>
</dbReference>
<dbReference type="SUPFAM" id="SSF46689">
    <property type="entry name" value="Homeodomain-like"/>
    <property type="match status" value="1"/>
</dbReference>
<dbReference type="InterPro" id="IPR027417">
    <property type="entry name" value="P-loop_NTPase"/>
</dbReference>
<keyword evidence="3" id="KW-0805">Transcription regulation</keyword>
<feature type="modified residue" description="4-aspartylphosphate" evidence="6">
    <location>
        <position position="48"/>
    </location>
</feature>
<dbReference type="SMART" id="SM00448">
    <property type="entry name" value="REC"/>
    <property type="match status" value="1"/>
</dbReference>
<sequence length="447" mass="49705">MYDYRVLLVGENCIAPLKSLPCKTLSVNSGQAALEQLTSFQADIIVYDLGLSDLSAQDFLEQICSRPHAPAIILTTATPDITEAVQLIKAGALEYLSRPLDTASLQKLNDQLLARSAGRDNVITQAPESQHLYQVAEQVARSEATALITGESGTGKEVLAGFIHRHSSRRAQTMVAINCAAIPENLLESELFGYAKGAFTGAHTARPGKFEQANQSTLFLDEIGELPLHLQAKLLRVLQEREVERIGSQRSVKLDIRIIAATNQNLEELVKQGKFREDLYYRLNVFPLRCLPLRERCGDILPLADYFLQASGSQKSLSSDAQQSLRDYSWPGNVRELENTIQRALVISQQPQIQGQDLMLPQSLSRQAFTPETDISESLEEHCRKAEYRHIISVLNQQQGKREQTARVLGITTRTLRNKLSEMRRSGINPSEQSSEQPLTSSVLNSL</sequence>
<evidence type="ECO:0000259" key="8">
    <source>
        <dbReference type="PROSITE" id="PS50045"/>
    </source>
</evidence>
<reference evidence="10 11" key="1">
    <citation type="submission" date="2017-03" db="EMBL/GenBank/DDBJ databases">
        <authorList>
            <person name="Afonso C.L."/>
            <person name="Miller P.J."/>
            <person name="Scott M.A."/>
            <person name="Spackman E."/>
            <person name="Goraichik I."/>
            <person name="Dimitrov K.M."/>
            <person name="Suarez D.L."/>
            <person name="Swayne D.E."/>
        </authorList>
    </citation>
    <scope>NUCLEOTIDE SEQUENCE [LARGE SCALE GENOMIC DNA]</scope>
    <source>
        <strain evidence="10">SB41UT1</strain>
    </source>
</reference>
<evidence type="ECO:0000256" key="4">
    <source>
        <dbReference type="ARBA" id="ARBA00023125"/>
    </source>
</evidence>
<dbReference type="Gene3D" id="1.10.8.60">
    <property type="match status" value="1"/>
</dbReference>
<evidence type="ECO:0000256" key="6">
    <source>
        <dbReference type="PROSITE-ProRule" id="PRU00169"/>
    </source>
</evidence>